<accession>A0A1D6P4A1</accession>
<dbReference type="EMBL" id="CM000785">
    <property type="protein sequence ID" value="AQL04782.1"/>
    <property type="molecule type" value="Genomic_DNA"/>
</dbReference>
<reference evidence="1" key="1">
    <citation type="submission" date="2015-12" db="EMBL/GenBank/DDBJ databases">
        <title>Update maize B73 reference genome by single molecule sequencing technologies.</title>
        <authorList>
            <consortium name="Maize Genome Sequencing Project"/>
            <person name="Ware D."/>
        </authorList>
    </citation>
    <scope>NUCLEOTIDE SEQUENCE</scope>
    <source>
        <tissue evidence="1">Seedling</tissue>
    </source>
</reference>
<protein>
    <submittedName>
        <fullName evidence="1">GDSL esterase/lipase</fullName>
    </submittedName>
</protein>
<name>A0A1D6P4A1_MAIZE</name>
<organism evidence="1">
    <name type="scientific">Zea mays</name>
    <name type="common">Maize</name>
    <dbReference type="NCBI Taxonomy" id="4577"/>
    <lineage>
        <taxon>Eukaryota</taxon>
        <taxon>Viridiplantae</taxon>
        <taxon>Streptophyta</taxon>
        <taxon>Embryophyta</taxon>
        <taxon>Tracheophyta</taxon>
        <taxon>Spermatophyta</taxon>
        <taxon>Magnoliopsida</taxon>
        <taxon>Liliopsida</taxon>
        <taxon>Poales</taxon>
        <taxon>Poaceae</taxon>
        <taxon>PACMAD clade</taxon>
        <taxon>Panicoideae</taxon>
        <taxon>Andropogonodae</taxon>
        <taxon>Andropogoneae</taxon>
        <taxon>Tripsacinae</taxon>
        <taxon>Zea</taxon>
    </lineage>
</organism>
<proteinExistence type="predicted"/>
<dbReference type="EMBL" id="CM000785">
    <property type="protein sequence ID" value="AQL04785.1"/>
    <property type="molecule type" value="Genomic_DNA"/>
</dbReference>
<evidence type="ECO:0000313" key="1">
    <source>
        <dbReference type="EMBL" id="AQL04784.1"/>
    </source>
</evidence>
<dbReference type="EMBL" id="CM000785">
    <property type="protein sequence ID" value="AQL04784.1"/>
    <property type="molecule type" value="Genomic_DNA"/>
</dbReference>
<sequence length="51" mass="5674">MRRRGQVLLLGLLPPHPEGEPVLRQEDAGPVLRPAPAVMLMMRPRAQCGYV</sequence>
<gene>
    <name evidence="1" type="ORF">ZEAMMB73_Zm00001d046642</name>
</gene>
<dbReference type="AlphaFoldDB" id="A0A1D6P4A1"/>